<reference evidence="2 3" key="3">
    <citation type="journal article" date="2014" name="Genome Biol. Evol.">
        <title>Genome evolution and plasticity of Serratia marcescens, an important multidrug-resistant nosocomial pathogen.</title>
        <authorList>
            <person name="Iguchi A."/>
            <person name="Nagaya Y."/>
            <person name="Pradel E."/>
            <person name="Ooka T."/>
            <person name="Ogura Y."/>
            <person name="Katsura K."/>
            <person name="Kurokawa K."/>
            <person name="Oshima K."/>
            <person name="Hattori M."/>
            <person name="Parkhill J."/>
            <person name="Sebaihia M."/>
            <person name="Coulthurst S.J."/>
            <person name="Gotoh N."/>
            <person name="Thomson N.R."/>
            <person name="Ewbank J.J."/>
            <person name="Hayashi T."/>
        </authorList>
    </citation>
    <scope>NUCLEOTIDE SEQUENCE [LARGE SCALE GENOMIC DNA]</scope>
    <source>
        <strain evidence="2 3">Db11</strain>
    </source>
</reference>
<dbReference type="RefSeq" id="WP_025304075.1">
    <property type="nucleotide sequence ID" value="NZ_HG326223.1"/>
</dbReference>
<evidence type="ECO:0000313" key="2">
    <source>
        <dbReference type="EMBL" id="CDG13789.1"/>
    </source>
</evidence>
<keyword evidence="1" id="KW-0732">Signal</keyword>
<accession>A0ABC9IMJ3</accession>
<evidence type="ECO:0000313" key="3">
    <source>
        <dbReference type="Proteomes" id="UP000018979"/>
    </source>
</evidence>
<dbReference type="KEGG" id="smac:SMDB11_3226A"/>
<dbReference type="EMBL" id="HG326223">
    <property type="protein sequence ID" value="CDG13789.1"/>
    <property type="molecule type" value="Genomic_DNA"/>
</dbReference>
<protein>
    <submittedName>
        <fullName evidence="2">Fimbrial protein</fullName>
    </submittedName>
</protein>
<feature type="chain" id="PRO_5044763218" evidence="1">
    <location>
        <begin position="20"/>
        <end position="184"/>
    </location>
</feature>
<reference evidence="3" key="2">
    <citation type="submission" date="2013-11" db="EMBL/GenBank/DDBJ databases">
        <title>Genome sequences of clinical and environmental isolates of Serratia marcescens.</title>
        <authorList>
            <person name="Iguchi A."/>
            <person name="Komatsu H."/>
            <person name="Nagaya Y."/>
            <person name="Ogura Y."/>
            <person name="Katsura K."/>
            <person name="Kurokawa K."/>
            <person name="Ooka T."/>
            <person name="Hattori M."/>
            <person name="Gotoh N."/>
            <person name="Thomson N."/>
            <person name="Hayashi T."/>
        </authorList>
    </citation>
    <scope>NUCLEOTIDE SEQUENCE [LARGE SCALE GENOMIC DNA]</scope>
    <source>
        <strain evidence="3">Db11</strain>
    </source>
</reference>
<sequence>MKVIYYGLAAIAISFGANANCTLTTTQNSIYLGEHNIGTLSQQSTLLHSAPLQYRLTCDEPVQLQGFTLRENRNLAEGGGATDASSYLSLTVDELRNDDGEPLSFSLAPGQPRQRHLPNYRLSVDREALHILVPDNEVGQHFTLSLTVSSFAAAATQLRQQQRDNIPLSTQLLVSANYLDPDVR</sequence>
<dbReference type="Proteomes" id="UP000018979">
    <property type="component" value="Chromosome I"/>
</dbReference>
<dbReference type="AlphaFoldDB" id="A0ABC9IMJ3"/>
<feature type="signal peptide" evidence="1">
    <location>
        <begin position="1"/>
        <end position="19"/>
    </location>
</feature>
<proteinExistence type="predicted"/>
<evidence type="ECO:0000256" key="1">
    <source>
        <dbReference type="SAM" id="SignalP"/>
    </source>
</evidence>
<name>A0ABC9IMJ3_SERMA</name>
<organism evidence="2 3">
    <name type="scientific">Serratia marcescens subsp. marcescens Db11</name>
    <dbReference type="NCBI Taxonomy" id="273526"/>
    <lineage>
        <taxon>Bacteria</taxon>
        <taxon>Pseudomonadati</taxon>
        <taxon>Pseudomonadota</taxon>
        <taxon>Gammaproteobacteria</taxon>
        <taxon>Enterobacterales</taxon>
        <taxon>Yersiniaceae</taxon>
        <taxon>Serratia</taxon>
    </lineage>
</organism>
<reference evidence="2 3" key="1">
    <citation type="submission" date="2013-06" db="EMBL/GenBank/DDBJ databases">
        <authorList>
            <person name="Aslett M."/>
        </authorList>
    </citation>
    <scope>NUCLEOTIDE SEQUENCE [LARGE SCALE GENOMIC DNA]</scope>
    <source>
        <strain evidence="2 3">Db11</strain>
    </source>
</reference>
<gene>
    <name evidence="2" type="ORF">SMDB11_3226A</name>
</gene>